<evidence type="ECO:0000313" key="3">
    <source>
        <dbReference type="Proteomes" id="UP001218218"/>
    </source>
</evidence>
<evidence type="ECO:0000256" key="1">
    <source>
        <dbReference type="SAM" id="MobiDB-lite"/>
    </source>
</evidence>
<reference evidence="2" key="1">
    <citation type="submission" date="2023-03" db="EMBL/GenBank/DDBJ databases">
        <title>Massive genome expansion in bonnet fungi (Mycena s.s.) driven by repeated elements and novel gene families across ecological guilds.</title>
        <authorList>
            <consortium name="Lawrence Berkeley National Laboratory"/>
            <person name="Harder C.B."/>
            <person name="Miyauchi S."/>
            <person name="Viragh M."/>
            <person name="Kuo A."/>
            <person name="Thoen E."/>
            <person name="Andreopoulos B."/>
            <person name="Lu D."/>
            <person name="Skrede I."/>
            <person name="Drula E."/>
            <person name="Henrissat B."/>
            <person name="Morin E."/>
            <person name="Kohler A."/>
            <person name="Barry K."/>
            <person name="LaButti K."/>
            <person name="Morin E."/>
            <person name="Salamov A."/>
            <person name="Lipzen A."/>
            <person name="Mereny Z."/>
            <person name="Hegedus B."/>
            <person name="Baldrian P."/>
            <person name="Stursova M."/>
            <person name="Weitz H."/>
            <person name="Taylor A."/>
            <person name="Grigoriev I.V."/>
            <person name="Nagy L.G."/>
            <person name="Martin F."/>
            <person name="Kauserud H."/>
        </authorList>
    </citation>
    <scope>NUCLEOTIDE SEQUENCE</scope>
    <source>
        <strain evidence="2">CBHHK002</strain>
    </source>
</reference>
<comment type="caution">
    <text evidence="2">The sequence shown here is derived from an EMBL/GenBank/DDBJ whole genome shotgun (WGS) entry which is preliminary data.</text>
</comment>
<keyword evidence="3" id="KW-1185">Reference proteome</keyword>
<dbReference type="EMBL" id="JARIHO010000060">
    <property type="protein sequence ID" value="KAJ7315770.1"/>
    <property type="molecule type" value="Genomic_DNA"/>
</dbReference>
<dbReference type="Proteomes" id="UP001218218">
    <property type="component" value="Unassembled WGS sequence"/>
</dbReference>
<organism evidence="2 3">
    <name type="scientific">Mycena albidolilacea</name>
    <dbReference type="NCBI Taxonomy" id="1033008"/>
    <lineage>
        <taxon>Eukaryota</taxon>
        <taxon>Fungi</taxon>
        <taxon>Dikarya</taxon>
        <taxon>Basidiomycota</taxon>
        <taxon>Agaricomycotina</taxon>
        <taxon>Agaricomycetes</taxon>
        <taxon>Agaricomycetidae</taxon>
        <taxon>Agaricales</taxon>
        <taxon>Marasmiineae</taxon>
        <taxon>Mycenaceae</taxon>
        <taxon>Mycena</taxon>
    </lineage>
</organism>
<proteinExistence type="predicted"/>
<accession>A0AAD7EEC3</accession>
<sequence>MVNTKDFTFLMPSVMLDVLRRGFNALKKHIGPHSKTLNDCLVNNESITSDDKRWLDNEGNIADEEWVPSETLKLHPTTRRPSESIHGNGKNQTKTAKHFDPIYPNLHLKQTLVSSWHPEAEQMMELWVAQAMSHGIQLSGEVLHQNWTAFADLVGVDADEWLALRLKEFKRHGEAVSTDPAAIEAEQAQVQIATWGDLTPYPSKHRHHEHGPQMGEHVSSHSEELDKASVGLMASELKEGRVGDKAVTVWSYNEVEATG</sequence>
<dbReference type="AlphaFoldDB" id="A0AAD7EEC3"/>
<feature type="region of interest" description="Disordered" evidence="1">
    <location>
        <begin position="75"/>
        <end position="94"/>
    </location>
</feature>
<gene>
    <name evidence="2" type="ORF">DFH08DRAFT_820348</name>
</gene>
<feature type="region of interest" description="Disordered" evidence="1">
    <location>
        <begin position="203"/>
        <end position="223"/>
    </location>
</feature>
<protein>
    <submittedName>
        <fullName evidence="2">Uncharacterized protein</fullName>
    </submittedName>
</protein>
<evidence type="ECO:0000313" key="2">
    <source>
        <dbReference type="EMBL" id="KAJ7315770.1"/>
    </source>
</evidence>
<name>A0AAD7EEC3_9AGAR</name>